<dbReference type="InterPro" id="IPR044622">
    <property type="entry name" value="PCN"/>
</dbReference>
<sequence>MFEYRCNSINWKPSPLISLATSPDGSQVAAAREDGSLELWIVSPGSLSWHCQLIIHGDPKSRISHLAWLGARLFSSSIDGTISEWDLFDLKQKVVLDSIGVSIWQMAVAPLSTAEAEMMVKKEFSSEESDDEGESGVADGSEFDELEEKPDRRLAVACDDGCVSMYHVSDSEKLTYYRSLPRASGRALSVTWSLDAQRIFSGTSDGLIRCWDANLCHEVYRITVGLGGLGNGSELCIWSLLSLRCGVLVSGDSTGSVQFWDSQHGTLLQAHSIHKGDVNALAAAPSHNRVFSAGADGQVILYKLAGGTFKPQDLKPSSTKKWDYIGCVRAHTHDIRALTVAVPISSEGSLRDSNAKPKSRKQRRKEKRGGVSYHKWAHLGVPMLISAGDDAKLFAYSVQEFTKFHPHDICPAPQRVPMQMVHNTVFNQTSLLLVQDSCSLDVLGIHISSDSSGRVSTKPLVRVKSKGGRKIICSAISNAGSLFAYSDQIRPSLFELKKNKLGKNPWSPNRKRLPNLPSAHSMVFSCDCSRLIIAGHDRKIYTVGIDSMELLHTLTPRQEAQEGESPPREPPITKLYTSSDDHWLAAISCFGDVYVFNLETQRQHWFISRLDGASVAAAGFHPRDNNVLVISTASNQVFALDVEARELGKWSLLQTLCLPKRYQEFPGEVLGLSFTPSPSSSSVIVYSSRAKCLIEFGKPKEQGEEMDLSERVEDRIASIGLKKLGNGTRKRRLEEYQKESKSNEREENETSKHPVLYLKHLSKNAILVVEKPWIEILSSHNSHHSHSTTTTLKTAEILSKYRPIAPRPGTTQANDNDSSSFMSHKINQSPYLRHLWPQLQARPTRTRKRGRGGIGPTSHLSLKRPKSLATSAKTPTQRVFGPIKTLAFQALSHAGLPNLTTQVGYALKNGGSPALVTLPLLQCSPLSSKCMEPEIKEKGLIDLNKSVETIKERDFLKQLQGPIRTTTAATAASRVITPQPIRPVCSRINVACINPLSNPSQISKKSPQEVEEEVESDALPAIISDSNNRVRLVNSAYKEMMGQPECSWLDSMVKVKRICGEVVIQFCESKISENNNGYSCWVKIGWGRDGKEELVHAFCDEYTDGHFPRLGESGVADGSEFDELEEKPDRRLAVACDDGCVSMYHVSDSEKLTYYRSLPRASGRALSVTWSLDAQRIFSGTSDGLIRCWDANLCHEVYRITVGLGGLGNGSELCIWSLLSLRCGVLVSGDSTGSVQFWDSQHGTLLQAHSIHKGDVNALAAAPSHNRVFSAGADGQVILYKLAGGTFKPQDLKPSSTKKWDYIGCVRAHTHDIRALTVAVPISSEGSLRDSNAKPKSRKQRRKEKRGGVSYHKWAHLGVPMLISAGDDAKLFAYSVQEFTKFHPHDICPAPQRVPMQMVHNTVFNQTSLLLVQDSCSLDVLGIHISSDSSGRVSTKPLVRVKSKGGRKIICSAISNAGSLFAYSDQIRPSLFELKKNKLGKNPWSPNRKRLPNLPSAHSMVFSCDCSRLIIAGHDRKIYTVGIDSMELLHTLTPRQEAQEGESPPREPPITKLYTSSDDHWLAAISCFGDVYVFNLETQRQHWFISRLDGASVAAAGFHPRDNNVLVISTASNQVFALDVEARELGKWSLLQTLCLPKRYQEFPGEVLGLSFTPSPSSSSVIVYSSRAKCLIEFGKPKEQGEEMDLSERVEDRIASIGLKKLGNGTRKRRLEEYQKESKSNEREENETSKHPVLYLKHLSKNAILVVEKPWIEILSSHNSHHSHSTTTTLKTAEILSKYRPIAPRPGTTQANDNDSSSFMSHKINQSPYLRHLWPQLQARPTRTRKRGRGGIGPTSHLSLKRPKSLATSAKTPTQRVFGPIKTLAFQALSHAGLPNLTTQVGYALKNGGSPALVTLPLLQCSPLSSKCMEPEIKEKGLIDLNKSVETIKERDFLKQLQGPIRTTTAATAASRVITPQPIRPVCSRINVACINPLSNPSQISKKSPQEVEEEVESDALPAIISDSNNRVRLVNSAYKEMMGQPECSWLDSMVKVKRICGEVVIQFCESKISENNNGYSCWVKIEWGRDGKEELVHAFCDVMKRECDSKDYVFTWRFHITAKEACQPSYNA</sequence>
<feature type="repeat" description="WD" evidence="1">
    <location>
        <begin position="1158"/>
        <end position="1190"/>
    </location>
</feature>
<evidence type="ECO:0000259" key="3">
    <source>
        <dbReference type="Pfam" id="PF25821"/>
    </source>
</evidence>
<dbReference type="eggNOG" id="KOG2048">
    <property type="taxonomic scope" value="Eukaryota"/>
</dbReference>
<keyword evidence="1" id="KW-0853">WD repeat</keyword>
<feature type="repeat" description="WD" evidence="1">
    <location>
        <begin position="180"/>
        <end position="212"/>
    </location>
</feature>
<accession>A0A0D3BIF2</accession>
<feature type="region of interest" description="Disordered" evidence="2">
    <location>
        <begin position="1781"/>
        <end position="1853"/>
    </location>
</feature>
<dbReference type="InterPro" id="IPR057710">
    <property type="entry name" value="DUF7950"/>
</dbReference>
<feature type="region of interest" description="Disordered" evidence="2">
    <location>
        <begin position="348"/>
        <end position="370"/>
    </location>
</feature>
<dbReference type="PANTHER" id="PTHR45086">
    <property type="entry name" value="WD REPEAT-CONTAINING PROTEIN PCN"/>
    <property type="match status" value="1"/>
</dbReference>
<feature type="compositionally biased region" description="Basic and acidic residues" evidence="2">
    <location>
        <begin position="1710"/>
        <end position="1730"/>
    </location>
</feature>
<dbReference type="Gramene" id="Bo3g141630.1">
    <property type="protein sequence ID" value="Bo3g141630.1"/>
    <property type="gene ID" value="Bo3g141630"/>
</dbReference>
<feature type="region of interest" description="Disordered" evidence="2">
    <location>
        <begin position="730"/>
        <end position="752"/>
    </location>
</feature>
<organism evidence="4 5">
    <name type="scientific">Brassica oleracea var. oleracea</name>
    <dbReference type="NCBI Taxonomy" id="109376"/>
    <lineage>
        <taxon>Eukaryota</taxon>
        <taxon>Viridiplantae</taxon>
        <taxon>Streptophyta</taxon>
        <taxon>Embryophyta</taxon>
        <taxon>Tracheophyta</taxon>
        <taxon>Spermatophyta</taxon>
        <taxon>Magnoliopsida</taxon>
        <taxon>eudicotyledons</taxon>
        <taxon>Gunneridae</taxon>
        <taxon>Pentapetalae</taxon>
        <taxon>rosids</taxon>
        <taxon>malvids</taxon>
        <taxon>Brassicales</taxon>
        <taxon>Brassicaceae</taxon>
        <taxon>Brassiceae</taxon>
        <taxon>Brassica</taxon>
    </lineage>
</organism>
<keyword evidence="5" id="KW-1185">Reference proteome</keyword>
<dbReference type="SMART" id="SM00320">
    <property type="entry name" value="WD40"/>
    <property type="match status" value="15"/>
</dbReference>
<feature type="domain" description="DUF7950" evidence="3">
    <location>
        <begin position="1963"/>
        <end position="2099"/>
    </location>
</feature>
<feature type="domain" description="DUF7950" evidence="3">
    <location>
        <begin position="985"/>
        <end position="1092"/>
    </location>
</feature>
<dbReference type="PANTHER" id="PTHR45086:SF2">
    <property type="entry name" value="TRANSDUCIN FAMILY PROTEIN _ WD-40 REPEAT FAMILY PROTEIN"/>
    <property type="match status" value="1"/>
</dbReference>
<proteinExistence type="predicted"/>
<protein>
    <recommendedName>
        <fullName evidence="3">DUF7950 domain-containing protein</fullName>
    </recommendedName>
</protein>
<dbReference type="Proteomes" id="UP000032141">
    <property type="component" value="Chromosome C3"/>
</dbReference>
<dbReference type="SUPFAM" id="SSF50978">
    <property type="entry name" value="WD40 repeat-like"/>
    <property type="match status" value="3"/>
</dbReference>
<feature type="compositionally biased region" description="Basic and acidic residues" evidence="2">
    <location>
        <begin position="732"/>
        <end position="752"/>
    </location>
</feature>
<name>A0A0D3BIF2_BRAOL</name>
<feature type="region of interest" description="Disordered" evidence="2">
    <location>
        <begin position="122"/>
        <end position="147"/>
    </location>
</feature>
<dbReference type="InterPro" id="IPR036322">
    <property type="entry name" value="WD40_repeat_dom_sf"/>
</dbReference>
<feature type="region of interest" description="Disordered" evidence="2">
    <location>
        <begin position="1708"/>
        <end position="1730"/>
    </location>
</feature>
<evidence type="ECO:0000256" key="1">
    <source>
        <dbReference type="PROSITE-ProRule" id="PRU00221"/>
    </source>
</evidence>
<evidence type="ECO:0000313" key="4">
    <source>
        <dbReference type="EnsemblPlants" id="Bo3g141630.1"/>
    </source>
</evidence>
<dbReference type="InterPro" id="IPR015943">
    <property type="entry name" value="WD40/YVTN_repeat-like_dom_sf"/>
</dbReference>
<feature type="compositionally biased region" description="Basic residues" evidence="2">
    <location>
        <begin position="357"/>
        <end position="367"/>
    </location>
</feature>
<dbReference type="EnsemblPlants" id="Bo3g141630.1">
    <property type="protein sequence ID" value="Bo3g141630.1"/>
    <property type="gene ID" value="Bo3g141630"/>
</dbReference>
<dbReference type="PROSITE" id="PS50082">
    <property type="entry name" value="WD_REPEATS_2"/>
    <property type="match status" value="2"/>
</dbReference>
<feature type="compositionally biased region" description="Polar residues" evidence="2">
    <location>
        <begin position="809"/>
        <end position="830"/>
    </location>
</feature>
<evidence type="ECO:0000313" key="5">
    <source>
        <dbReference type="Proteomes" id="UP000032141"/>
    </source>
</evidence>
<dbReference type="STRING" id="109376.A0A0D3BIF2"/>
<feature type="compositionally biased region" description="Polar residues" evidence="2">
    <location>
        <begin position="1787"/>
        <end position="1808"/>
    </location>
</feature>
<evidence type="ECO:0000256" key="2">
    <source>
        <dbReference type="SAM" id="MobiDB-lite"/>
    </source>
</evidence>
<feature type="region of interest" description="Disordered" evidence="2">
    <location>
        <begin position="803"/>
        <end position="875"/>
    </location>
</feature>
<dbReference type="GO" id="GO:0010073">
    <property type="term" value="P:meristem maintenance"/>
    <property type="evidence" value="ECO:0007669"/>
    <property type="project" value="InterPro"/>
</dbReference>
<feature type="region of interest" description="Disordered" evidence="2">
    <location>
        <begin position="1326"/>
        <end position="1348"/>
    </location>
</feature>
<dbReference type="Pfam" id="PF25821">
    <property type="entry name" value="DUF7950"/>
    <property type="match status" value="2"/>
</dbReference>
<reference evidence="4" key="2">
    <citation type="submission" date="2015-03" db="UniProtKB">
        <authorList>
            <consortium name="EnsemblPlants"/>
        </authorList>
    </citation>
    <scope>IDENTIFICATION</scope>
</reference>
<dbReference type="GO" id="GO:0035266">
    <property type="term" value="P:meristem growth"/>
    <property type="evidence" value="ECO:0007669"/>
    <property type="project" value="InterPro"/>
</dbReference>
<feature type="compositionally biased region" description="Basic residues" evidence="2">
    <location>
        <begin position="1335"/>
        <end position="1345"/>
    </location>
</feature>
<dbReference type="HOGENOM" id="CLU_232282_0_0_1"/>
<dbReference type="Gene3D" id="2.130.10.10">
    <property type="entry name" value="YVTN repeat-like/Quinoprotein amine dehydrogenase"/>
    <property type="match status" value="6"/>
</dbReference>
<dbReference type="InterPro" id="IPR001680">
    <property type="entry name" value="WD40_rpt"/>
</dbReference>
<dbReference type="Pfam" id="PF00400">
    <property type="entry name" value="WD40"/>
    <property type="match status" value="4"/>
</dbReference>
<reference evidence="4 5" key="1">
    <citation type="journal article" date="2014" name="Genome Biol.">
        <title>Transcriptome and methylome profiling reveals relics of genome dominance in the mesopolyploid Brassica oleracea.</title>
        <authorList>
            <person name="Parkin I.A."/>
            <person name="Koh C."/>
            <person name="Tang H."/>
            <person name="Robinson S.J."/>
            <person name="Kagale S."/>
            <person name="Clarke W.E."/>
            <person name="Town C.D."/>
            <person name="Nixon J."/>
            <person name="Krishnakumar V."/>
            <person name="Bidwell S.L."/>
            <person name="Denoeud F."/>
            <person name="Belcram H."/>
            <person name="Links M.G."/>
            <person name="Just J."/>
            <person name="Clarke C."/>
            <person name="Bender T."/>
            <person name="Huebert T."/>
            <person name="Mason A.S."/>
            <person name="Pires J.C."/>
            <person name="Barker G."/>
            <person name="Moore J."/>
            <person name="Walley P.G."/>
            <person name="Manoli S."/>
            <person name="Batley J."/>
            <person name="Edwards D."/>
            <person name="Nelson M.N."/>
            <person name="Wang X."/>
            <person name="Paterson A.H."/>
            <person name="King G."/>
            <person name="Bancroft I."/>
            <person name="Chalhoub B."/>
            <person name="Sharpe A.G."/>
        </authorList>
    </citation>
    <scope>NUCLEOTIDE SEQUENCE</scope>
    <source>
        <strain evidence="4 5">cv. TO1000</strain>
    </source>
</reference>